<dbReference type="InterPro" id="IPR005467">
    <property type="entry name" value="His_kinase_dom"/>
</dbReference>
<keyword evidence="4 10" id="KW-0597">Phosphoprotein</keyword>
<evidence type="ECO:0000256" key="1">
    <source>
        <dbReference type="ARBA" id="ARBA00000085"/>
    </source>
</evidence>
<keyword evidence="12" id="KW-0812">Transmembrane</keyword>
<keyword evidence="11" id="KW-0175">Coiled coil</keyword>
<dbReference type="Pfam" id="PF00512">
    <property type="entry name" value="HisKA"/>
    <property type="match status" value="1"/>
</dbReference>
<evidence type="ECO:0000256" key="7">
    <source>
        <dbReference type="ARBA" id="ARBA00022777"/>
    </source>
</evidence>
<reference evidence="16 17" key="1">
    <citation type="submission" date="2016-12" db="EMBL/GenBank/DDBJ databases">
        <authorList>
            <person name="Song W.-J."/>
            <person name="Kurnit D.M."/>
        </authorList>
    </citation>
    <scope>NUCLEOTIDE SEQUENCE [LARGE SCALE GENOMIC DNA]</scope>
    <source>
        <strain evidence="16 17">DSM 18488</strain>
    </source>
</reference>
<dbReference type="Gene3D" id="3.40.50.2300">
    <property type="match status" value="1"/>
</dbReference>
<dbReference type="Gene3D" id="3.30.565.10">
    <property type="entry name" value="Histidine kinase-like ATPase, C-terminal domain"/>
    <property type="match status" value="1"/>
</dbReference>
<protein>
    <recommendedName>
        <fullName evidence="3">histidine kinase</fullName>
        <ecNumber evidence="3">2.7.13.3</ecNumber>
    </recommendedName>
</protein>
<name>A0A1M7YAV3_9BACT</name>
<keyword evidence="8" id="KW-0067">ATP-binding</keyword>
<dbReference type="InterPro" id="IPR011006">
    <property type="entry name" value="CheY-like_superfamily"/>
</dbReference>
<dbReference type="GO" id="GO:0000155">
    <property type="term" value="F:phosphorelay sensor kinase activity"/>
    <property type="evidence" value="ECO:0007669"/>
    <property type="project" value="InterPro"/>
</dbReference>
<dbReference type="SUPFAM" id="SSF47384">
    <property type="entry name" value="Homodimeric domain of signal transducing histidine kinase"/>
    <property type="match status" value="1"/>
</dbReference>
<dbReference type="SUPFAM" id="SSF158472">
    <property type="entry name" value="HAMP domain-like"/>
    <property type="match status" value="1"/>
</dbReference>
<feature type="domain" description="Response regulatory" evidence="14">
    <location>
        <begin position="678"/>
        <end position="793"/>
    </location>
</feature>
<dbReference type="Proteomes" id="UP000184603">
    <property type="component" value="Unassembled WGS sequence"/>
</dbReference>
<feature type="transmembrane region" description="Helical" evidence="12">
    <location>
        <begin position="305"/>
        <end position="326"/>
    </location>
</feature>
<evidence type="ECO:0000259" key="15">
    <source>
        <dbReference type="PROSITE" id="PS50885"/>
    </source>
</evidence>
<dbReference type="CDD" id="cd00156">
    <property type="entry name" value="REC"/>
    <property type="match status" value="1"/>
</dbReference>
<dbReference type="EMBL" id="FRFE01000015">
    <property type="protein sequence ID" value="SHO49743.1"/>
    <property type="molecule type" value="Genomic_DNA"/>
</dbReference>
<keyword evidence="7 16" id="KW-0418">Kinase</keyword>
<evidence type="ECO:0000256" key="8">
    <source>
        <dbReference type="ARBA" id="ARBA00022840"/>
    </source>
</evidence>
<evidence type="ECO:0000256" key="2">
    <source>
        <dbReference type="ARBA" id="ARBA00004370"/>
    </source>
</evidence>
<keyword evidence="5" id="KW-0808">Transferase</keyword>
<evidence type="ECO:0000256" key="5">
    <source>
        <dbReference type="ARBA" id="ARBA00022679"/>
    </source>
</evidence>
<evidence type="ECO:0000256" key="4">
    <source>
        <dbReference type="ARBA" id="ARBA00022553"/>
    </source>
</evidence>
<dbReference type="InterPro" id="IPR004358">
    <property type="entry name" value="Sig_transdc_His_kin-like_C"/>
</dbReference>
<dbReference type="PANTHER" id="PTHR43065">
    <property type="entry name" value="SENSOR HISTIDINE KINASE"/>
    <property type="match status" value="1"/>
</dbReference>
<dbReference type="InterPro" id="IPR036097">
    <property type="entry name" value="HisK_dim/P_sf"/>
</dbReference>
<comment type="subcellular location">
    <subcellularLocation>
        <location evidence="2">Membrane</location>
    </subcellularLocation>
</comment>
<sequence length="795" mass="88382">MSRIFTLRPSITTKLFVLCLFVILAFSAIIWTMISAFRTVDSLSNTIIERDVSRIIQNGQLVRDLTRILTETNLVVSSFYGQDVVLVTKEKELATMTLTILGRDMDEEQGKVLLKFRSSLSSLLEQCKKINSLKRSILNVDKNLHTTLNALEESVAGKIVNLVLAGEDSMALEQLGALIPSYRDVVLQIALRFTSLDPVQDGNQDVFPITELLDTLHLRFRTLLASEADVATYGKKLLVETVAYRKLVIVFAAEVVTLHTRLSELKGIQEQTLAVMQSVDEQSANGAQTIQTAIRQSISSSVNSMVLLAALVAIVILTIIYTFLLLHIRRPMAAILQGIASVSEGNLQTVISMGRKDEWDVIERALNRMTLELGESYERLQNNNVELTRAHNEMEKHMWALESEMSQRKMAEAENAKLQQQLQHAQKMEAIGTLAGGVAHDFNNLLQGIQGYTELLLLKSGKDESRELHQVLRAAQRGGELTRQLLTFSRKMESKLCPVNINQIIGDMRVLLERTIPKMIQVQLHLNANLRQVNGDGAQLEQVLMNLAVNARDAMPDGGVLTISTEEIAFPDHEGKILPEMVPGPYVVLRVADTGVGMDQETRERIFNPFFTTKEVGRGTGLGLAMVYGIVKNHQGHIVCDSEPGKGTAFIIYLPAIDLLPDQAKIDPATDLPGGVETLLLVDDEPYIRELGQKILTQFGYTVICAESGEMALRIAEEQREQIQLVILDIIMPGMGGEQCMKWLLADFPSLKVIIASGYSDIATQENVLRDGLTFINKPYNVGEMLRIVRKVLDT</sequence>
<feature type="domain" description="Histidine kinase" evidence="13">
    <location>
        <begin position="437"/>
        <end position="658"/>
    </location>
</feature>
<evidence type="ECO:0000256" key="11">
    <source>
        <dbReference type="SAM" id="Coils"/>
    </source>
</evidence>
<keyword evidence="12" id="KW-0472">Membrane</keyword>
<evidence type="ECO:0000256" key="3">
    <source>
        <dbReference type="ARBA" id="ARBA00012438"/>
    </source>
</evidence>
<dbReference type="Pfam" id="PF00072">
    <property type="entry name" value="Response_reg"/>
    <property type="match status" value="1"/>
</dbReference>
<evidence type="ECO:0000259" key="13">
    <source>
        <dbReference type="PROSITE" id="PS50109"/>
    </source>
</evidence>
<dbReference type="OrthoDB" id="9761600at2"/>
<keyword evidence="12" id="KW-1133">Transmembrane helix</keyword>
<keyword evidence="17" id="KW-1185">Reference proteome</keyword>
<dbReference type="EC" id="2.7.13.3" evidence="3"/>
<dbReference type="PROSITE" id="PS50109">
    <property type="entry name" value="HIS_KIN"/>
    <property type="match status" value="1"/>
</dbReference>
<dbReference type="SUPFAM" id="SSF55874">
    <property type="entry name" value="ATPase domain of HSP90 chaperone/DNA topoisomerase II/histidine kinase"/>
    <property type="match status" value="1"/>
</dbReference>
<dbReference type="PANTHER" id="PTHR43065:SF46">
    <property type="entry name" value="C4-DICARBOXYLATE TRANSPORT SENSOR PROTEIN DCTB"/>
    <property type="match status" value="1"/>
</dbReference>
<evidence type="ECO:0000256" key="9">
    <source>
        <dbReference type="ARBA" id="ARBA00023012"/>
    </source>
</evidence>
<dbReference type="InterPro" id="IPR001789">
    <property type="entry name" value="Sig_transdc_resp-reg_receiver"/>
</dbReference>
<comment type="catalytic activity">
    <reaction evidence="1">
        <text>ATP + protein L-histidine = ADP + protein N-phospho-L-histidine.</text>
        <dbReference type="EC" id="2.7.13.3"/>
    </reaction>
</comment>
<dbReference type="SMART" id="SM00387">
    <property type="entry name" value="HATPase_c"/>
    <property type="match status" value="1"/>
</dbReference>
<evidence type="ECO:0000259" key="14">
    <source>
        <dbReference type="PROSITE" id="PS50110"/>
    </source>
</evidence>
<dbReference type="PROSITE" id="PS50110">
    <property type="entry name" value="RESPONSE_REGULATORY"/>
    <property type="match status" value="1"/>
</dbReference>
<dbReference type="GO" id="GO:0005524">
    <property type="term" value="F:ATP binding"/>
    <property type="evidence" value="ECO:0007669"/>
    <property type="project" value="UniProtKB-KW"/>
</dbReference>
<dbReference type="AlphaFoldDB" id="A0A1M7YAV3"/>
<dbReference type="GO" id="GO:0016020">
    <property type="term" value="C:membrane"/>
    <property type="evidence" value="ECO:0007669"/>
    <property type="project" value="UniProtKB-SubCell"/>
</dbReference>
<dbReference type="RefSeq" id="WP_073614488.1">
    <property type="nucleotide sequence ID" value="NZ_FRFE01000015.1"/>
</dbReference>
<dbReference type="SUPFAM" id="SSF52172">
    <property type="entry name" value="CheY-like"/>
    <property type="match status" value="1"/>
</dbReference>
<dbReference type="InterPro" id="IPR003594">
    <property type="entry name" value="HATPase_dom"/>
</dbReference>
<dbReference type="InterPro" id="IPR003661">
    <property type="entry name" value="HisK_dim/P_dom"/>
</dbReference>
<evidence type="ECO:0000313" key="16">
    <source>
        <dbReference type="EMBL" id="SHO49743.1"/>
    </source>
</evidence>
<dbReference type="STRING" id="1121416.SAMN02745220_03064"/>
<evidence type="ECO:0000313" key="17">
    <source>
        <dbReference type="Proteomes" id="UP000184603"/>
    </source>
</evidence>
<dbReference type="SMART" id="SM00388">
    <property type="entry name" value="HisKA"/>
    <property type="match status" value="1"/>
</dbReference>
<dbReference type="PRINTS" id="PR00344">
    <property type="entry name" value="BCTRLSENSOR"/>
</dbReference>
<keyword evidence="9" id="KW-0902">Two-component regulatory system</keyword>
<evidence type="ECO:0000256" key="6">
    <source>
        <dbReference type="ARBA" id="ARBA00022741"/>
    </source>
</evidence>
<dbReference type="Gene3D" id="6.10.340.10">
    <property type="match status" value="1"/>
</dbReference>
<proteinExistence type="predicted"/>
<evidence type="ECO:0000256" key="10">
    <source>
        <dbReference type="PROSITE-ProRule" id="PRU00169"/>
    </source>
</evidence>
<gene>
    <name evidence="16" type="ORF">SAMN02745220_03064</name>
</gene>
<dbReference type="InterPro" id="IPR036890">
    <property type="entry name" value="HATPase_C_sf"/>
</dbReference>
<dbReference type="Gene3D" id="1.10.287.130">
    <property type="match status" value="1"/>
</dbReference>
<dbReference type="SMART" id="SM00448">
    <property type="entry name" value="REC"/>
    <property type="match status" value="1"/>
</dbReference>
<evidence type="ECO:0000256" key="12">
    <source>
        <dbReference type="SAM" id="Phobius"/>
    </source>
</evidence>
<dbReference type="PROSITE" id="PS50885">
    <property type="entry name" value="HAMP"/>
    <property type="match status" value="1"/>
</dbReference>
<organism evidence="16 17">
    <name type="scientific">Desulfopila aestuarii DSM 18488</name>
    <dbReference type="NCBI Taxonomy" id="1121416"/>
    <lineage>
        <taxon>Bacteria</taxon>
        <taxon>Pseudomonadati</taxon>
        <taxon>Thermodesulfobacteriota</taxon>
        <taxon>Desulfobulbia</taxon>
        <taxon>Desulfobulbales</taxon>
        <taxon>Desulfocapsaceae</taxon>
        <taxon>Desulfopila</taxon>
    </lineage>
</organism>
<accession>A0A1M7YAV3</accession>
<dbReference type="InterPro" id="IPR003660">
    <property type="entry name" value="HAMP_dom"/>
</dbReference>
<feature type="coiled-coil region" evidence="11">
    <location>
        <begin position="377"/>
        <end position="428"/>
    </location>
</feature>
<feature type="modified residue" description="4-aspartylphosphate" evidence="10">
    <location>
        <position position="729"/>
    </location>
</feature>
<dbReference type="Pfam" id="PF02518">
    <property type="entry name" value="HATPase_c"/>
    <property type="match status" value="1"/>
</dbReference>
<dbReference type="CDD" id="cd00082">
    <property type="entry name" value="HisKA"/>
    <property type="match status" value="1"/>
</dbReference>
<feature type="domain" description="HAMP" evidence="15">
    <location>
        <begin position="326"/>
        <end position="378"/>
    </location>
</feature>
<keyword evidence="6" id="KW-0547">Nucleotide-binding</keyword>